<comment type="similarity">
    <text evidence="1">Belongs to the BlaI transcriptional regulatory family.</text>
</comment>
<keyword evidence="2" id="KW-0805">Transcription regulation</keyword>
<organism evidence="5 6">
    <name type="scientific">Kaistella gelatinilytica</name>
    <dbReference type="NCBI Taxonomy" id="2787636"/>
    <lineage>
        <taxon>Bacteria</taxon>
        <taxon>Pseudomonadati</taxon>
        <taxon>Bacteroidota</taxon>
        <taxon>Flavobacteriia</taxon>
        <taxon>Flavobacteriales</taxon>
        <taxon>Weeksellaceae</taxon>
        <taxon>Chryseobacterium group</taxon>
        <taxon>Kaistella</taxon>
    </lineage>
</organism>
<dbReference type="RefSeq" id="WP_196078921.1">
    <property type="nucleotide sequence ID" value="NZ_JADPVI010000001.1"/>
</dbReference>
<dbReference type="InterPro" id="IPR005650">
    <property type="entry name" value="BlaI_family"/>
</dbReference>
<evidence type="ECO:0000256" key="4">
    <source>
        <dbReference type="ARBA" id="ARBA00023163"/>
    </source>
</evidence>
<keyword evidence="3" id="KW-0238">DNA-binding</keyword>
<evidence type="ECO:0000313" key="5">
    <source>
        <dbReference type="EMBL" id="MBF8456396.1"/>
    </source>
</evidence>
<proteinExistence type="inferred from homology"/>
<reference evidence="5 6" key="1">
    <citation type="submission" date="2020-11" db="EMBL/GenBank/DDBJ databases">
        <title>Kaistella gelatinilytica sp. nov., a flavobacterium isolated from Antarctic Soil.</title>
        <authorList>
            <person name="Li J."/>
        </authorList>
    </citation>
    <scope>NUCLEOTIDE SEQUENCE [LARGE SCALE GENOMIC DNA]</scope>
    <source>
        <strain evidence="5 6">G5-32</strain>
    </source>
</reference>
<protein>
    <submittedName>
        <fullName evidence="5">BlaI/MecI/CopY family transcriptional regulator</fullName>
    </submittedName>
</protein>
<dbReference type="InterPro" id="IPR036388">
    <property type="entry name" value="WH-like_DNA-bd_sf"/>
</dbReference>
<gene>
    <name evidence="5" type="ORF">IV494_04300</name>
</gene>
<evidence type="ECO:0000313" key="6">
    <source>
        <dbReference type="Proteomes" id="UP000660070"/>
    </source>
</evidence>
<comment type="caution">
    <text evidence="5">The sequence shown here is derived from an EMBL/GenBank/DDBJ whole genome shotgun (WGS) entry which is preliminary data.</text>
</comment>
<accession>A0ABS0F9K8</accession>
<evidence type="ECO:0000256" key="2">
    <source>
        <dbReference type="ARBA" id="ARBA00023015"/>
    </source>
</evidence>
<dbReference type="Proteomes" id="UP000660070">
    <property type="component" value="Unassembled WGS sequence"/>
</dbReference>
<dbReference type="EMBL" id="JADPVI010000001">
    <property type="protein sequence ID" value="MBF8456396.1"/>
    <property type="molecule type" value="Genomic_DNA"/>
</dbReference>
<dbReference type="SUPFAM" id="SSF46785">
    <property type="entry name" value="Winged helix' DNA-binding domain"/>
    <property type="match status" value="1"/>
</dbReference>
<dbReference type="Pfam" id="PF03965">
    <property type="entry name" value="Penicillinase_R"/>
    <property type="match status" value="1"/>
</dbReference>
<keyword evidence="6" id="KW-1185">Reference proteome</keyword>
<keyword evidence="4" id="KW-0804">Transcription</keyword>
<evidence type="ECO:0000256" key="1">
    <source>
        <dbReference type="ARBA" id="ARBA00011046"/>
    </source>
</evidence>
<evidence type="ECO:0000256" key="3">
    <source>
        <dbReference type="ARBA" id="ARBA00023125"/>
    </source>
</evidence>
<sequence length="159" mass="18911">MKINHLTPSEEILMSILWKLDSAYMKDVIEHYPEPKPHQNTISTFMKILVEKEFLTTEKEGRIFKYTVAVPFDVYRKFLLKNFLKSYFDDSASELMKTLLDENLLQFSDLHQFFEIKTIVNPIVDHREKDDSISDFIEEITSSKKSKKKNKKKKDKKNK</sequence>
<dbReference type="InterPro" id="IPR036390">
    <property type="entry name" value="WH_DNA-bd_sf"/>
</dbReference>
<dbReference type="Gene3D" id="1.10.10.10">
    <property type="entry name" value="Winged helix-like DNA-binding domain superfamily/Winged helix DNA-binding domain"/>
    <property type="match status" value="1"/>
</dbReference>
<name>A0ABS0F9K8_9FLAO</name>